<feature type="region of interest" description="Disordered" evidence="1">
    <location>
        <begin position="158"/>
        <end position="177"/>
    </location>
</feature>
<feature type="region of interest" description="Disordered" evidence="1">
    <location>
        <begin position="454"/>
        <end position="525"/>
    </location>
</feature>
<feature type="compositionally biased region" description="Low complexity" evidence="1">
    <location>
        <begin position="570"/>
        <end position="582"/>
    </location>
</feature>
<feature type="compositionally biased region" description="Low complexity" evidence="1">
    <location>
        <begin position="410"/>
        <end position="437"/>
    </location>
</feature>
<evidence type="ECO:0000256" key="1">
    <source>
        <dbReference type="SAM" id="MobiDB-lite"/>
    </source>
</evidence>
<feature type="compositionally biased region" description="Polar residues" evidence="1">
    <location>
        <begin position="458"/>
        <end position="474"/>
    </location>
</feature>
<evidence type="ECO:0000313" key="2">
    <source>
        <dbReference type="EMBL" id="ORZ28321.1"/>
    </source>
</evidence>
<feature type="region of interest" description="Disordered" evidence="1">
    <location>
        <begin position="86"/>
        <end position="116"/>
    </location>
</feature>
<dbReference type="RefSeq" id="XP_021886006.1">
    <property type="nucleotide sequence ID" value="XM_022022646.1"/>
</dbReference>
<accession>A0A1Y2H2W0</accession>
<feature type="compositionally biased region" description="Basic and acidic residues" evidence="1">
    <location>
        <begin position="379"/>
        <end position="391"/>
    </location>
</feature>
<protein>
    <recommendedName>
        <fullName evidence="4">PX domain-containing protein</fullName>
    </recommendedName>
</protein>
<dbReference type="AlphaFoldDB" id="A0A1Y2H2W0"/>
<feature type="region of interest" description="Disordered" evidence="1">
    <location>
        <begin position="337"/>
        <end position="437"/>
    </location>
</feature>
<sequence length="605" mass="67913">MASTQTTTTVTSHASPILPLNHMHLQEHPQHESISPMFVEDGNFTMEPTDVTIKTNIDPHKETTTTITIVHLPFQVSRQCQPPKVISWMKSDKPKRPTPVSTHQSGRHRSQSSPAKLQHIFPFLSKRRRKTDAAIKKGDRAVTLFSIQVTVLGKVVVSPTSPTTSSSPAESKMENDIEPTKTVPACLNKAETTSYVIHRTFEDFERLSETVLRLEHKLQTHHHYHHLHSHHQKDEVSESENAGLIEAAPSLTALHVHHPHPGLYQMLLKQISNVKANQRAFDASSTTHGFDEEGAFERILELNEYLEKVWYWLLPENTPPQLDLSIEQQEIMQWLKPLPQSVHQDGRQMRERSEQEKKKEQPQILLPQGSMSSMRKKKSQEQELSKKREAKQSQLSVISDDLRHVESSSERPSSISSRSSRSSTSSSSSASSATSASISPAILKIDQGSTHDLDLHDSTFTSSPTALSPSGSESDSNKGKMASDYGSIKVAEGEEPSLEEHSAPATMAKRGNLYQRRRDNSDPLSSIKLNRRISLSNVVRSLTSPLNHRHQSSRQPMFELTRSYKNGRFSPSASASEPTSPTRKSSFKDEIIIWNMVTTKNHPTH</sequence>
<reference evidence="2 3" key="1">
    <citation type="submission" date="2016-07" db="EMBL/GenBank/DDBJ databases">
        <title>Pervasive Adenine N6-methylation of Active Genes in Fungi.</title>
        <authorList>
            <consortium name="DOE Joint Genome Institute"/>
            <person name="Mondo S.J."/>
            <person name="Dannebaum R.O."/>
            <person name="Kuo R.C."/>
            <person name="Labutti K."/>
            <person name="Haridas S."/>
            <person name="Kuo A."/>
            <person name="Salamov A."/>
            <person name="Ahrendt S.R."/>
            <person name="Lipzen A."/>
            <person name="Sullivan W."/>
            <person name="Andreopoulos W.B."/>
            <person name="Clum A."/>
            <person name="Lindquist E."/>
            <person name="Daum C."/>
            <person name="Ramamoorthy G.K."/>
            <person name="Gryganskyi A."/>
            <person name="Culley D."/>
            <person name="Magnuson J.K."/>
            <person name="James T.Y."/>
            <person name="O'Malley M.A."/>
            <person name="Stajich J.E."/>
            <person name="Spatafora J.W."/>
            <person name="Visel A."/>
            <person name="Grigoriev I.V."/>
        </authorList>
    </citation>
    <scope>NUCLEOTIDE SEQUENCE [LARGE SCALE GENOMIC DNA]</scope>
    <source>
        <strain evidence="2 3">NRRL 3116</strain>
    </source>
</reference>
<dbReference type="Proteomes" id="UP000193648">
    <property type="component" value="Unassembled WGS sequence"/>
</dbReference>
<organism evidence="2 3">
    <name type="scientific">Lobosporangium transversale</name>
    <dbReference type="NCBI Taxonomy" id="64571"/>
    <lineage>
        <taxon>Eukaryota</taxon>
        <taxon>Fungi</taxon>
        <taxon>Fungi incertae sedis</taxon>
        <taxon>Mucoromycota</taxon>
        <taxon>Mortierellomycotina</taxon>
        <taxon>Mortierellomycetes</taxon>
        <taxon>Mortierellales</taxon>
        <taxon>Mortierellaceae</taxon>
        <taxon>Lobosporangium</taxon>
    </lineage>
</organism>
<feature type="compositionally biased region" description="Basic and acidic residues" evidence="1">
    <location>
        <begin position="400"/>
        <end position="409"/>
    </location>
</feature>
<name>A0A1Y2H2W0_9FUNG</name>
<evidence type="ECO:0000313" key="3">
    <source>
        <dbReference type="Proteomes" id="UP000193648"/>
    </source>
</evidence>
<feature type="region of interest" description="Disordered" evidence="1">
    <location>
        <begin position="566"/>
        <end position="585"/>
    </location>
</feature>
<dbReference type="GeneID" id="33564490"/>
<comment type="caution">
    <text evidence="2">The sequence shown here is derived from an EMBL/GenBank/DDBJ whole genome shotgun (WGS) entry which is preliminary data.</text>
</comment>
<evidence type="ECO:0008006" key="4">
    <source>
        <dbReference type="Google" id="ProtNLM"/>
    </source>
</evidence>
<gene>
    <name evidence="2" type="ORF">BCR41DRAFT_345119</name>
</gene>
<feature type="compositionally biased region" description="Basic and acidic residues" evidence="1">
    <location>
        <begin position="344"/>
        <end position="361"/>
    </location>
</feature>
<dbReference type="InParanoid" id="A0A1Y2H2W0"/>
<dbReference type="OrthoDB" id="2437688at2759"/>
<proteinExistence type="predicted"/>
<dbReference type="EMBL" id="MCFF01000002">
    <property type="protein sequence ID" value="ORZ28321.1"/>
    <property type="molecule type" value="Genomic_DNA"/>
</dbReference>
<keyword evidence="3" id="KW-1185">Reference proteome</keyword>
<feature type="compositionally biased region" description="Low complexity" evidence="1">
    <location>
        <begin position="158"/>
        <end position="168"/>
    </location>
</feature>